<dbReference type="InterPro" id="IPR027443">
    <property type="entry name" value="IPNS-like_sf"/>
</dbReference>
<evidence type="ECO:0000313" key="4">
    <source>
        <dbReference type="Proteomes" id="UP000037505"/>
    </source>
</evidence>
<evidence type="ECO:0000259" key="2">
    <source>
        <dbReference type="Pfam" id="PF14226"/>
    </source>
</evidence>
<keyword evidence="4" id="KW-1185">Reference proteome</keyword>
<dbReference type="OrthoDB" id="4478788at2759"/>
<comment type="caution">
    <text evidence="3">The sequence shown here is derived from an EMBL/GenBank/DDBJ whole genome shotgun (WGS) entry which is preliminary data.</text>
</comment>
<comment type="similarity">
    <text evidence="1">Belongs to the iron/ascorbate-dependent oxidoreductase family.</text>
</comment>
<name>A0A0L1IQN8_ASPN3</name>
<dbReference type="EMBL" id="JNOM01000409">
    <property type="protein sequence ID" value="KNG81794.1"/>
    <property type="molecule type" value="Genomic_DNA"/>
</dbReference>
<dbReference type="PANTHER" id="PTHR47990">
    <property type="entry name" value="2-OXOGLUTARATE (2OG) AND FE(II)-DEPENDENT OXYGENASE SUPERFAMILY PROTEIN-RELATED"/>
    <property type="match status" value="1"/>
</dbReference>
<dbReference type="STRING" id="1509407.A0A0L1IQN8"/>
<dbReference type="RefSeq" id="XP_015402717.1">
    <property type="nucleotide sequence ID" value="XM_015554549.1"/>
</dbReference>
<dbReference type="InterPro" id="IPR050231">
    <property type="entry name" value="Iron_ascorbate_oxido_reductase"/>
</dbReference>
<dbReference type="GeneID" id="26811097"/>
<sequence length="309" mass="35047">MGSIEENYPLPLVSYLDLLHEEKNIRDSSRAELVRALGRYGACRVSDHGIPQSVIDKCFEKCPGFFERPMEEKIADHSNSGATRQSRFVPYASELIRGEPHMDETLELQYGVYGLGERWSAPASELVDAAKAMHEECNRIYVPLLDALSSELNLPHSLNTIHSKRNSFFAPYYYPFDDEGDLATVRVAPHMDPTTMLFNFQDSLAGLHVADMHNFKGNLSTTKVAETAPFVPANCKPGELLLLSGHIFRRMVDEIKHSVHRVERPLGTRGYHLNYWIIPDLNTNCDFGEKKEDVRQYLTRVFPAPLANH</sequence>
<dbReference type="AlphaFoldDB" id="A0A0L1IQN8"/>
<proteinExistence type="inferred from homology"/>
<accession>A0A0L1IQN8</accession>
<dbReference type="Proteomes" id="UP000037505">
    <property type="component" value="Unassembled WGS sequence"/>
</dbReference>
<gene>
    <name evidence="3" type="ORF">ANOM_009293</name>
</gene>
<reference evidence="3 4" key="1">
    <citation type="submission" date="2014-06" db="EMBL/GenBank/DDBJ databases">
        <title>The Genome of the Aflatoxigenic Filamentous Fungus Aspergillus nomius.</title>
        <authorList>
            <person name="Moore M.G."/>
            <person name="Shannon B.M."/>
            <person name="Brian M.M."/>
        </authorList>
    </citation>
    <scope>NUCLEOTIDE SEQUENCE [LARGE SCALE GENOMIC DNA]</scope>
    <source>
        <strain evidence="3 4">NRRL 13137</strain>
    </source>
</reference>
<dbReference type="SUPFAM" id="SSF51197">
    <property type="entry name" value="Clavaminate synthase-like"/>
    <property type="match status" value="1"/>
</dbReference>
<organism evidence="3 4">
    <name type="scientific">Aspergillus nomiae NRRL (strain ATCC 15546 / NRRL 13137 / CBS 260.88 / M93)</name>
    <dbReference type="NCBI Taxonomy" id="1509407"/>
    <lineage>
        <taxon>Eukaryota</taxon>
        <taxon>Fungi</taxon>
        <taxon>Dikarya</taxon>
        <taxon>Ascomycota</taxon>
        <taxon>Pezizomycotina</taxon>
        <taxon>Eurotiomycetes</taxon>
        <taxon>Eurotiomycetidae</taxon>
        <taxon>Eurotiales</taxon>
        <taxon>Aspergillaceae</taxon>
        <taxon>Aspergillus</taxon>
        <taxon>Aspergillus subgen. Circumdati</taxon>
    </lineage>
</organism>
<evidence type="ECO:0000256" key="1">
    <source>
        <dbReference type="ARBA" id="ARBA00008056"/>
    </source>
</evidence>
<evidence type="ECO:0000313" key="3">
    <source>
        <dbReference type="EMBL" id="KNG81794.1"/>
    </source>
</evidence>
<protein>
    <recommendedName>
        <fullName evidence="2">Non-haem dioxygenase N-terminal domain-containing protein</fullName>
    </recommendedName>
</protein>
<dbReference type="Pfam" id="PF14226">
    <property type="entry name" value="DIOX_N"/>
    <property type="match status" value="1"/>
</dbReference>
<dbReference type="Gene3D" id="2.60.120.330">
    <property type="entry name" value="B-lactam Antibiotic, Isopenicillin N Synthase, Chain"/>
    <property type="match status" value="1"/>
</dbReference>
<feature type="domain" description="Non-haem dioxygenase N-terminal" evidence="2">
    <location>
        <begin position="16"/>
        <end position="109"/>
    </location>
</feature>
<dbReference type="InterPro" id="IPR026992">
    <property type="entry name" value="DIOX_N"/>
</dbReference>